<gene>
    <name evidence="4" type="ORF">J2Y69_000952</name>
</gene>
<organism evidence="4 5">
    <name type="scientific">Microbacterium resistens</name>
    <dbReference type="NCBI Taxonomy" id="156977"/>
    <lineage>
        <taxon>Bacteria</taxon>
        <taxon>Bacillati</taxon>
        <taxon>Actinomycetota</taxon>
        <taxon>Actinomycetes</taxon>
        <taxon>Micrococcales</taxon>
        <taxon>Microbacteriaceae</taxon>
        <taxon>Microbacterium</taxon>
    </lineage>
</organism>
<dbReference type="SMART" id="SM00909">
    <property type="entry name" value="Germane"/>
    <property type="match status" value="1"/>
</dbReference>
<feature type="chain" id="PRO_5045174260" description="GerMN domain-containing protein" evidence="2">
    <location>
        <begin position="22"/>
        <end position="567"/>
    </location>
</feature>
<evidence type="ECO:0000259" key="3">
    <source>
        <dbReference type="SMART" id="SM00909"/>
    </source>
</evidence>
<keyword evidence="2" id="KW-0732">Signal</keyword>
<dbReference type="Pfam" id="PF25976">
    <property type="entry name" value="LpqB_N"/>
    <property type="match status" value="1"/>
</dbReference>
<reference evidence="4 5" key="1">
    <citation type="submission" date="2023-07" db="EMBL/GenBank/DDBJ databases">
        <title>Sorghum-associated microbial communities from plants grown in Nebraska, USA.</title>
        <authorList>
            <person name="Schachtman D."/>
        </authorList>
    </citation>
    <scope>NUCLEOTIDE SEQUENCE [LARGE SCALE GENOMIC DNA]</scope>
    <source>
        <strain evidence="4 5">2980</strain>
    </source>
</reference>
<comment type="caution">
    <text evidence="4">The sequence shown here is derived from an EMBL/GenBank/DDBJ whole genome shotgun (WGS) entry which is preliminary data.</text>
</comment>
<dbReference type="RefSeq" id="WP_310018082.1">
    <property type="nucleotide sequence ID" value="NZ_JAVDUM010000003.1"/>
</dbReference>
<dbReference type="PROSITE" id="PS51257">
    <property type="entry name" value="PROKAR_LIPOPROTEIN"/>
    <property type="match status" value="1"/>
</dbReference>
<accession>A0ABU1S9S8</accession>
<proteinExistence type="predicted"/>
<protein>
    <recommendedName>
        <fullName evidence="3">GerMN domain-containing protein</fullName>
    </recommendedName>
</protein>
<evidence type="ECO:0000256" key="2">
    <source>
        <dbReference type="SAM" id="SignalP"/>
    </source>
</evidence>
<dbReference type="Proteomes" id="UP001259347">
    <property type="component" value="Unassembled WGS sequence"/>
</dbReference>
<feature type="compositionally biased region" description="Polar residues" evidence="1">
    <location>
        <begin position="35"/>
        <end position="45"/>
    </location>
</feature>
<evidence type="ECO:0000313" key="5">
    <source>
        <dbReference type="Proteomes" id="UP001259347"/>
    </source>
</evidence>
<dbReference type="InterPro" id="IPR018910">
    <property type="entry name" value="LpqB_C"/>
</dbReference>
<name>A0ABU1S9S8_9MICO</name>
<sequence>MPRILRLAVVLVTVLGLAACASLPTTGDVRPGNSPDRSGTDSQVTYVPAGPADDADPEQIVSGFLEAASSPADNWAIARQFLTTQAAEKWRPQTGVIIDSTQAERRVTEQIPDTDDERTVRLGFRQTAGVDENGVYAPVSGGTGTAELTYGLAKNDKGQWRITAAPDGILLAEQSFADADVLSPYALEYFDPTWTYLVPDVRWFPKRKNTATRIVQALVSGQPSPWLADAVRTAFAGDVELERDSVTVTSQIAEVELSAAALRADPVTLSRMRTQLERSLAPLGVLEVRLTVGGRVVETTAAAHASTAPDARPLVLTDNGFGHLSGGELVPVDGLSQQIADFPLPITSIVAGDGGQHAVVQDASGSVYLIDESRRDALDQRPGLIAPSYDPYGYVWTAVGTDPQSVSAWSPGVVPHGLPAFADASAIGAMSVSRDGARVAAAVTIGSQQRVVVAGVSRDDRGTPTAIGTPTTIGVLPGTPLALAWLDDTKIGVLVDIGGDVVLVTQPVGGPSTKTDVPNTVRTLSPMTPASTLRLLGSDGNLWVQSGPTWRVETGGVQVLATQISAF</sequence>
<dbReference type="InterPro" id="IPR019606">
    <property type="entry name" value="GerMN"/>
</dbReference>
<dbReference type="SUPFAM" id="SSF69322">
    <property type="entry name" value="Tricorn protease domain 2"/>
    <property type="match status" value="1"/>
</dbReference>
<dbReference type="Pfam" id="PF10646">
    <property type="entry name" value="Germane"/>
    <property type="match status" value="1"/>
</dbReference>
<feature type="domain" description="GerMN" evidence="3">
    <location>
        <begin position="211"/>
        <end position="301"/>
    </location>
</feature>
<evidence type="ECO:0000313" key="4">
    <source>
        <dbReference type="EMBL" id="MDR6866360.1"/>
    </source>
</evidence>
<dbReference type="InterPro" id="IPR059026">
    <property type="entry name" value="LpqB_N"/>
</dbReference>
<dbReference type="EMBL" id="JAVDUM010000003">
    <property type="protein sequence ID" value="MDR6866360.1"/>
    <property type="molecule type" value="Genomic_DNA"/>
</dbReference>
<feature type="region of interest" description="Disordered" evidence="1">
    <location>
        <begin position="24"/>
        <end position="56"/>
    </location>
</feature>
<feature type="signal peptide" evidence="2">
    <location>
        <begin position="1"/>
        <end position="21"/>
    </location>
</feature>
<keyword evidence="5" id="KW-1185">Reference proteome</keyword>
<dbReference type="Pfam" id="PF10647">
    <property type="entry name" value="Gmad1"/>
    <property type="match status" value="1"/>
</dbReference>
<evidence type="ECO:0000256" key="1">
    <source>
        <dbReference type="SAM" id="MobiDB-lite"/>
    </source>
</evidence>